<keyword evidence="2" id="KW-1185">Reference proteome</keyword>
<accession>A0A916NIX8</accession>
<protein>
    <submittedName>
        <fullName evidence="1">Uncharacterized protein</fullName>
    </submittedName>
</protein>
<proteinExistence type="predicted"/>
<dbReference type="PROSITE" id="PS51257">
    <property type="entry name" value="PROKAR_LIPOPROTEIN"/>
    <property type="match status" value="1"/>
</dbReference>
<organism evidence="1 2">
    <name type="scientific">Parvicella tangerina</name>
    <dbReference type="NCBI Taxonomy" id="2829795"/>
    <lineage>
        <taxon>Bacteria</taxon>
        <taxon>Pseudomonadati</taxon>
        <taxon>Bacteroidota</taxon>
        <taxon>Flavobacteriia</taxon>
        <taxon>Flavobacteriales</taxon>
        <taxon>Parvicellaceae</taxon>
        <taxon>Parvicella</taxon>
    </lineage>
</organism>
<dbReference type="EMBL" id="OU015584">
    <property type="protein sequence ID" value="CAG5085170.1"/>
    <property type="molecule type" value="Genomic_DNA"/>
</dbReference>
<reference evidence="1" key="1">
    <citation type="submission" date="2021-04" db="EMBL/GenBank/DDBJ databases">
        <authorList>
            <person name="Rodrigo-Torres L."/>
            <person name="Arahal R. D."/>
            <person name="Lucena T."/>
        </authorList>
    </citation>
    <scope>NUCLEOTIDE SEQUENCE</scope>
    <source>
        <strain evidence="1">AS29M-1</strain>
    </source>
</reference>
<gene>
    <name evidence="1" type="ORF">CRYO30217_02668</name>
</gene>
<dbReference type="AlphaFoldDB" id="A0A916NIX8"/>
<dbReference type="Proteomes" id="UP000683507">
    <property type="component" value="Chromosome"/>
</dbReference>
<evidence type="ECO:0000313" key="2">
    <source>
        <dbReference type="Proteomes" id="UP000683507"/>
    </source>
</evidence>
<sequence length="183" mass="20278">MLKNSVWILAVGMVALSSCKKEEPEMRDEKIGGCTDENSPLYNGSADFDDQSCVYAYVNAYEITYHPQKDESGDDWDLLVNTDADIYLKIKPEGASDWMFESAVVDNQAHDEPVSWTAPENIKLLNQDYVWEVYDSDGTSADDFVASGTFNPIELASNGTITTTGTNSSGNETQLVLTYELDE</sequence>
<evidence type="ECO:0000313" key="1">
    <source>
        <dbReference type="EMBL" id="CAG5085170.1"/>
    </source>
</evidence>
<name>A0A916NIX8_9FLAO</name>
<dbReference type="KEGG" id="ptan:CRYO30217_02668"/>